<dbReference type="EMBL" id="LLKB01000005">
    <property type="protein sequence ID" value="KQC85437.1"/>
    <property type="molecule type" value="Genomic_DNA"/>
</dbReference>
<protein>
    <recommendedName>
        <fullName evidence="3">Phage protein</fullName>
    </recommendedName>
</protein>
<name>A0AAW3JSD7_9FIRM</name>
<dbReference type="AlphaFoldDB" id="A0AAW3JSD7"/>
<dbReference type="Proteomes" id="UP000050833">
    <property type="component" value="Unassembled WGS sequence"/>
</dbReference>
<dbReference type="RefSeq" id="WP_055945311.1">
    <property type="nucleotide sequence ID" value="NZ_DBGBRS010000182.1"/>
</dbReference>
<accession>A0AAW3JSD7</accession>
<organism evidence="1 2">
    <name type="scientific">Butyribacter intestini</name>
    <dbReference type="NCBI Taxonomy" id="1703332"/>
    <lineage>
        <taxon>Bacteria</taxon>
        <taxon>Bacillati</taxon>
        <taxon>Bacillota</taxon>
        <taxon>Clostridia</taxon>
        <taxon>Lachnospirales</taxon>
        <taxon>Lachnospiraceae</taxon>
        <taxon>Butyribacter</taxon>
    </lineage>
</organism>
<evidence type="ECO:0000313" key="1">
    <source>
        <dbReference type="EMBL" id="KQC85437.1"/>
    </source>
</evidence>
<keyword evidence="2" id="KW-1185">Reference proteome</keyword>
<evidence type="ECO:0008006" key="3">
    <source>
        <dbReference type="Google" id="ProtNLM"/>
    </source>
</evidence>
<sequence>MRIFNLSIDGKTYPACCGIRALAQLQKRYGSLKEFENKIFSRSEDTEKSENYLDEIDYQALLDTTILFLEEGAEATGKKAPDKKIVYAVSNPAKLATEIFTAYAGSMFPENENDEKNSESQTEGK</sequence>
<reference evidence="1 2" key="1">
    <citation type="submission" date="2015-10" db="EMBL/GenBank/DDBJ databases">
        <title>Butyribacter intestini gen. nov., sp. nov., a butyric acid-producing bacterium of the family Lachnospiraceae isolated from the human faeces.</title>
        <authorList>
            <person name="Zou Y."/>
            <person name="Xue W."/>
            <person name="Luo G."/>
            <person name="Lv M."/>
        </authorList>
    </citation>
    <scope>NUCLEOTIDE SEQUENCE [LARGE SCALE GENOMIC DNA]</scope>
    <source>
        <strain evidence="1 2">TF01-11</strain>
    </source>
</reference>
<comment type="caution">
    <text evidence="1">The sequence shown here is derived from an EMBL/GenBank/DDBJ whole genome shotgun (WGS) entry which is preliminary data.</text>
</comment>
<proteinExistence type="predicted"/>
<gene>
    <name evidence="1" type="ORF">APZ18_12200</name>
</gene>
<evidence type="ECO:0000313" key="2">
    <source>
        <dbReference type="Proteomes" id="UP000050833"/>
    </source>
</evidence>